<reference evidence="2" key="1">
    <citation type="submission" date="2023-06" db="EMBL/GenBank/DDBJ databases">
        <title>Genomic of Agaribacillus aureum.</title>
        <authorList>
            <person name="Wang G."/>
        </authorList>
    </citation>
    <scope>NUCLEOTIDE SEQUENCE</scope>
    <source>
        <strain evidence="2">BMA12</strain>
    </source>
</reference>
<dbReference type="Pfam" id="PF08757">
    <property type="entry name" value="CotH"/>
    <property type="match status" value="1"/>
</dbReference>
<accession>A0ABT8L563</accession>
<dbReference type="RefSeq" id="WP_346756911.1">
    <property type="nucleotide sequence ID" value="NZ_JAUJEB010000001.1"/>
</dbReference>
<evidence type="ECO:0000313" key="3">
    <source>
        <dbReference type="Proteomes" id="UP001172083"/>
    </source>
</evidence>
<keyword evidence="2" id="KW-0418">Kinase</keyword>
<dbReference type="SUPFAM" id="SSF51126">
    <property type="entry name" value="Pectin lyase-like"/>
    <property type="match status" value="1"/>
</dbReference>
<dbReference type="EMBL" id="JAUJEB010000001">
    <property type="protein sequence ID" value="MDN5211581.1"/>
    <property type="molecule type" value="Genomic_DNA"/>
</dbReference>
<keyword evidence="2" id="KW-0808">Transferase</keyword>
<evidence type="ECO:0000256" key="1">
    <source>
        <dbReference type="SAM" id="Phobius"/>
    </source>
</evidence>
<keyword evidence="1" id="KW-1133">Transmembrane helix</keyword>
<dbReference type="GO" id="GO:0016301">
    <property type="term" value="F:kinase activity"/>
    <property type="evidence" value="ECO:0007669"/>
    <property type="project" value="UniProtKB-KW"/>
</dbReference>
<name>A0ABT8L563_9BACT</name>
<gene>
    <name evidence="2" type="ORF">QQ020_05950</name>
</gene>
<dbReference type="Proteomes" id="UP001172083">
    <property type="component" value="Unassembled WGS sequence"/>
</dbReference>
<dbReference type="Gene3D" id="2.160.20.10">
    <property type="entry name" value="Single-stranded right-handed beta-helix, Pectin lyase-like"/>
    <property type="match status" value="1"/>
</dbReference>
<dbReference type="InterPro" id="IPR011050">
    <property type="entry name" value="Pectin_lyase_fold/virulence"/>
</dbReference>
<organism evidence="2 3">
    <name type="scientific">Agaribacillus aureus</name>
    <dbReference type="NCBI Taxonomy" id="3051825"/>
    <lineage>
        <taxon>Bacteria</taxon>
        <taxon>Pseudomonadati</taxon>
        <taxon>Bacteroidota</taxon>
        <taxon>Cytophagia</taxon>
        <taxon>Cytophagales</taxon>
        <taxon>Splendidivirgaceae</taxon>
        <taxon>Agaribacillus</taxon>
    </lineage>
</organism>
<dbReference type="InterPro" id="IPR014867">
    <property type="entry name" value="Spore_coat_CotH_CotH2/3/7"/>
</dbReference>
<dbReference type="InterPro" id="IPR012334">
    <property type="entry name" value="Pectin_lyas_fold"/>
</dbReference>
<keyword evidence="1" id="KW-0472">Membrane</keyword>
<keyword evidence="1" id="KW-0812">Transmembrane</keyword>
<feature type="transmembrane region" description="Helical" evidence="1">
    <location>
        <begin position="30"/>
        <end position="48"/>
    </location>
</feature>
<sequence>MIIKSPNDSLFKDKILKGAVFLFIESKLKYLVMLVLLGIIVLASVKYGRDLQKRGQYGNFQLFLGNALQSKTRIPINFMKGVFSKSERLDISIKHIDFQKLAYYAGEAQELGYIASHLKEEYLPAEIDYQGKTYKVKLRLKGLELKHLQPDKWSLKIKVKGDQNLKGLSEFSIQAPPTRAYINEWIYHKFLHHENLLGLKTDFVTVTLNGKDLGVFNLEEGFTKTVLERNQRREGLIFRIINGTTKVYGENKILEKGLSHGKHIGIVSRMANAFMNGKMTTTEVFDKEKTARYFAVSDLFGGIHGHLELNFPIYFNPINQKFEPIGYDANSGMVFKEGFNGIAGSWHGPWTAGDRLLAKRIFSDTNFYKAYVRQLETLSQAYYQEVMDSLQSDLNAKLNTLYKSYPEYYYSADFMAKNLATIKKTLLPDNKIQNAVYNVQKKHQRIQVTFNNVSNVPLQLLGLNLKGKPLNKKTGRDQVIYPHLQKENNEEVVYFSIPENFEIADSLLAKVSLQYKVLGASGLGNIYLKPISGEHISFPKDYLDGKITDLMRFDFLDIDETLKEITVKSGDHRLREDLIIPQGYHFLINQGTSIDIINNGKIICRSPLRIIGSQEFPVRIYSSDTSAQGLTVLQAGQPSQMEHVIFENMRNPSIDTWSLSGAINFYESPVTIINCIFDTNYSEDMLNIIQSRFKMDKTTLRNTFSDAFDGDFVKGTITDSYFELAGNDAIDVSGSDLVVENVRIDRAGDKGLSAGEDSYITAKNIKIDSSEIAVASKDQSHIEMQEVAINYATIGFTCFQKKPEYDPATITANKVKISNTELPYLLEERSGLQVNGDDIAHSRANVKEVLYGVEYGKKTIR</sequence>
<comment type="caution">
    <text evidence="2">The sequence shown here is derived from an EMBL/GenBank/DDBJ whole genome shotgun (WGS) entry which is preliminary data.</text>
</comment>
<proteinExistence type="predicted"/>
<evidence type="ECO:0000313" key="2">
    <source>
        <dbReference type="EMBL" id="MDN5211581.1"/>
    </source>
</evidence>
<keyword evidence="3" id="KW-1185">Reference proteome</keyword>
<protein>
    <submittedName>
        <fullName evidence="2">CotH kinase family protein</fullName>
    </submittedName>
</protein>